<sequence>MSTNTEARTSSPQKSEKKLVLDARAVAQDVLEKRHAVFAGLAKR</sequence>
<organism evidence="1 2">
    <name type="scientific">Deinococcus metallilatus</name>
    <dbReference type="NCBI Taxonomy" id="1211322"/>
    <lineage>
        <taxon>Bacteria</taxon>
        <taxon>Thermotogati</taxon>
        <taxon>Deinococcota</taxon>
        <taxon>Deinococci</taxon>
        <taxon>Deinococcales</taxon>
        <taxon>Deinococcaceae</taxon>
        <taxon>Deinococcus</taxon>
    </lineage>
</organism>
<keyword evidence="2" id="KW-1185">Reference proteome</keyword>
<proteinExistence type="predicted"/>
<dbReference type="RefSeq" id="WP_260177432.1">
    <property type="nucleotide sequence ID" value="NZ_BSUI01000038.1"/>
</dbReference>
<evidence type="ECO:0000313" key="2">
    <source>
        <dbReference type="Proteomes" id="UP000536909"/>
    </source>
</evidence>
<accession>A0ABR6MYQ4</accession>
<reference evidence="1 2" key="1">
    <citation type="submission" date="2020-08" db="EMBL/GenBank/DDBJ databases">
        <title>Genomic Encyclopedia of Type Strains, Phase IV (KMG-IV): sequencing the most valuable type-strain genomes for metagenomic binning, comparative biology and taxonomic classification.</title>
        <authorList>
            <person name="Goeker M."/>
        </authorList>
    </citation>
    <scope>NUCLEOTIDE SEQUENCE [LARGE SCALE GENOMIC DNA]</scope>
    <source>
        <strain evidence="1 2">DSM 105434</strain>
    </source>
</reference>
<dbReference type="Proteomes" id="UP000536909">
    <property type="component" value="Unassembled WGS sequence"/>
</dbReference>
<protein>
    <submittedName>
        <fullName evidence="1">Uncharacterized protein</fullName>
    </submittedName>
</protein>
<gene>
    <name evidence="1" type="ORF">HNQ10_003940</name>
</gene>
<evidence type="ECO:0000313" key="1">
    <source>
        <dbReference type="EMBL" id="MBB5297074.1"/>
    </source>
</evidence>
<comment type="caution">
    <text evidence="1">The sequence shown here is derived from an EMBL/GenBank/DDBJ whole genome shotgun (WGS) entry which is preliminary data.</text>
</comment>
<dbReference type="EMBL" id="JACHFV010000017">
    <property type="protein sequence ID" value="MBB5297074.1"/>
    <property type="molecule type" value="Genomic_DNA"/>
</dbReference>
<name>A0ABR6MYQ4_9DEIO</name>